<dbReference type="OrthoDB" id="9806522at2"/>
<dbReference type="NCBIfam" id="TIGR01297">
    <property type="entry name" value="CDF"/>
    <property type="match status" value="1"/>
</dbReference>
<keyword evidence="4 7" id="KW-0812">Transmembrane</keyword>
<dbReference type="FunFam" id="1.20.1510.10:FF:000006">
    <property type="entry name" value="Divalent cation efflux transporter"/>
    <property type="match status" value="1"/>
</dbReference>
<dbReference type="RefSeq" id="WP_071873805.1">
    <property type="nucleotide sequence ID" value="NZ_JBHSHF010000002.1"/>
</dbReference>
<dbReference type="GO" id="GO:0016020">
    <property type="term" value="C:membrane"/>
    <property type="evidence" value="ECO:0007669"/>
    <property type="project" value="UniProtKB-SubCell"/>
</dbReference>
<dbReference type="InterPro" id="IPR058533">
    <property type="entry name" value="Cation_efflux_TM"/>
</dbReference>
<reference evidence="10 11" key="1">
    <citation type="submission" date="2014-12" db="EMBL/GenBank/DDBJ databases">
        <title>Draft genome sequences of 29 type strains of Enterococci.</title>
        <authorList>
            <person name="Zhong Z."/>
            <person name="Sun Z."/>
            <person name="Liu W."/>
            <person name="Zhang W."/>
            <person name="Zhang H."/>
        </authorList>
    </citation>
    <scope>NUCLEOTIDE SEQUENCE [LARGE SCALE GENOMIC DNA]</scope>
    <source>
        <strain evidence="10 11">DSM 17690</strain>
    </source>
</reference>
<feature type="transmembrane region" description="Helical" evidence="7">
    <location>
        <begin position="21"/>
        <end position="44"/>
    </location>
</feature>
<evidence type="ECO:0000259" key="8">
    <source>
        <dbReference type="Pfam" id="PF01545"/>
    </source>
</evidence>
<keyword evidence="3" id="KW-0813">Transport</keyword>
<dbReference type="Gene3D" id="1.20.1510.10">
    <property type="entry name" value="Cation efflux protein transmembrane domain"/>
    <property type="match status" value="1"/>
</dbReference>
<evidence type="ECO:0000256" key="1">
    <source>
        <dbReference type="ARBA" id="ARBA00004141"/>
    </source>
</evidence>
<organism evidence="10 11">
    <name type="scientific">Enterococcus aquimarinus</name>
    <dbReference type="NCBI Taxonomy" id="328396"/>
    <lineage>
        <taxon>Bacteria</taxon>
        <taxon>Bacillati</taxon>
        <taxon>Bacillota</taxon>
        <taxon>Bacilli</taxon>
        <taxon>Lactobacillales</taxon>
        <taxon>Enterococcaceae</taxon>
        <taxon>Enterococcus</taxon>
    </lineage>
</organism>
<protein>
    <submittedName>
        <fullName evidence="10">Cation diffusion facilitator family transporter</fullName>
    </submittedName>
</protein>
<dbReference type="Pfam" id="PF16916">
    <property type="entry name" value="ZT_dimer"/>
    <property type="match status" value="1"/>
</dbReference>
<dbReference type="InterPro" id="IPR027470">
    <property type="entry name" value="Cation_efflux_CTD"/>
</dbReference>
<dbReference type="EMBL" id="JXKD01000001">
    <property type="protein sequence ID" value="OJG12328.1"/>
    <property type="molecule type" value="Genomic_DNA"/>
</dbReference>
<evidence type="ECO:0000256" key="4">
    <source>
        <dbReference type="ARBA" id="ARBA00022692"/>
    </source>
</evidence>
<evidence type="ECO:0000256" key="3">
    <source>
        <dbReference type="ARBA" id="ARBA00022448"/>
    </source>
</evidence>
<dbReference type="GO" id="GO:0008324">
    <property type="term" value="F:monoatomic cation transmembrane transporter activity"/>
    <property type="evidence" value="ECO:0007669"/>
    <property type="project" value="InterPro"/>
</dbReference>
<dbReference type="InterPro" id="IPR050291">
    <property type="entry name" value="CDF_Transporter"/>
</dbReference>
<feature type="domain" description="Cation efflux protein transmembrane" evidence="8">
    <location>
        <begin position="30"/>
        <end position="220"/>
    </location>
</feature>
<dbReference type="SUPFAM" id="SSF161111">
    <property type="entry name" value="Cation efflux protein transmembrane domain-like"/>
    <property type="match status" value="1"/>
</dbReference>
<keyword evidence="5 7" id="KW-1133">Transmembrane helix</keyword>
<keyword evidence="6 7" id="KW-0472">Membrane</keyword>
<dbReference type="PANTHER" id="PTHR43840">
    <property type="entry name" value="MITOCHONDRIAL METAL TRANSPORTER 1-RELATED"/>
    <property type="match status" value="1"/>
</dbReference>
<sequence>MVRFFIRRIEKKYQKEEVRGKIGFFSGVFGLLTNFILFLGKFFIGFSANSVSIMADAMNSLSDTISSVIVLFGFKIAGKPADKDHPYGHERFEYLTGLAVALLISFVGFQFLMNSIEKIITPSAIQFSRAILLVLILSILIKIYQGLMYRFTGHKIQSQTLIVNAQDSFNDVYMTTAVLVSVLVERTTGLKIDGYMGLLIALYILYSGLSMVKDFVNELVGQRPTDKEIKKIENQLSRYPMLLGYHDLLIHNYGPQQRFASVHIEVDSRWNLMKAHDVVDLIEKDVRKTLGVHLVCHLDPVPIDNPEYLEIHRIVKGCLKGLNQDFRMHDFRILPNNHLQFDLVVPEGNQVKEQEIKETIHQQLSIYKEAYKIEMTLDHHYLL</sequence>
<dbReference type="Gene3D" id="3.30.70.1350">
    <property type="entry name" value="Cation efflux protein, cytoplasmic domain"/>
    <property type="match status" value="1"/>
</dbReference>
<comment type="similarity">
    <text evidence="2">Belongs to the cation diffusion facilitator (CDF) transporter (TC 2.A.4) family.</text>
</comment>
<dbReference type="InterPro" id="IPR027469">
    <property type="entry name" value="Cation_efflux_TMD_sf"/>
</dbReference>
<gene>
    <name evidence="10" type="ORF">RU93_GL000258</name>
</gene>
<keyword evidence="11" id="KW-1185">Reference proteome</keyword>
<feature type="domain" description="Cation efflux protein cytoplasmic" evidence="9">
    <location>
        <begin position="224"/>
        <end position="300"/>
    </location>
</feature>
<evidence type="ECO:0000259" key="9">
    <source>
        <dbReference type="Pfam" id="PF16916"/>
    </source>
</evidence>
<evidence type="ECO:0000256" key="7">
    <source>
        <dbReference type="SAM" id="Phobius"/>
    </source>
</evidence>
<evidence type="ECO:0000256" key="2">
    <source>
        <dbReference type="ARBA" id="ARBA00008114"/>
    </source>
</evidence>
<dbReference type="STRING" id="328396.RU93_GL000258"/>
<name>A0A1L8QXV0_9ENTE</name>
<accession>A0A1L8QXV0</accession>
<evidence type="ECO:0000256" key="5">
    <source>
        <dbReference type="ARBA" id="ARBA00022989"/>
    </source>
</evidence>
<dbReference type="PANTHER" id="PTHR43840:SF15">
    <property type="entry name" value="MITOCHONDRIAL METAL TRANSPORTER 1-RELATED"/>
    <property type="match status" value="1"/>
</dbReference>
<dbReference type="SUPFAM" id="SSF160240">
    <property type="entry name" value="Cation efflux protein cytoplasmic domain-like"/>
    <property type="match status" value="1"/>
</dbReference>
<dbReference type="AlphaFoldDB" id="A0A1L8QXV0"/>
<evidence type="ECO:0000313" key="10">
    <source>
        <dbReference type="EMBL" id="OJG12328.1"/>
    </source>
</evidence>
<dbReference type="InterPro" id="IPR036837">
    <property type="entry name" value="Cation_efflux_CTD_sf"/>
</dbReference>
<dbReference type="Pfam" id="PF01545">
    <property type="entry name" value="Cation_efflux"/>
    <property type="match status" value="1"/>
</dbReference>
<feature type="transmembrane region" description="Helical" evidence="7">
    <location>
        <begin position="119"/>
        <end position="141"/>
    </location>
</feature>
<evidence type="ECO:0000313" key="11">
    <source>
        <dbReference type="Proteomes" id="UP000182149"/>
    </source>
</evidence>
<comment type="caution">
    <text evidence="10">The sequence shown here is derived from an EMBL/GenBank/DDBJ whole genome shotgun (WGS) entry which is preliminary data.</text>
</comment>
<dbReference type="InterPro" id="IPR002524">
    <property type="entry name" value="Cation_efflux"/>
</dbReference>
<comment type="subcellular location">
    <subcellularLocation>
        <location evidence="1">Membrane</location>
        <topology evidence="1">Multi-pass membrane protein</topology>
    </subcellularLocation>
</comment>
<proteinExistence type="inferred from homology"/>
<evidence type="ECO:0000256" key="6">
    <source>
        <dbReference type="ARBA" id="ARBA00023136"/>
    </source>
</evidence>
<feature type="transmembrane region" description="Helical" evidence="7">
    <location>
        <begin position="94"/>
        <end position="113"/>
    </location>
</feature>
<dbReference type="Proteomes" id="UP000182149">
    <property type="component" value="Unassembled WGS sequence"/>
</dbReference>